<comment type="caution">
    <text evidence="1">The sequence shown here is derived from an EMBL/GenBank/DDBJ whole genome shotgun (WGS) entry which is preliminary data.</text>
</comment>
<organism evidence="1 2">
    <name type="scientific">Mikania micrantha</name>
    <name type="common">bitter vine</name>
    <dbReference type="NCBI Taxonomy" id="192012"/>
    <lineage>
        <taxon>Eukaryota</taxon>
        <taxon>Viridiplantae</taxon>
        <taxon>Streptophyta</taxon>
        <taxon>Embryophyta</taxon>
        <taxon>Tracheophyta</taxon>
        <taxon>Spermatophyta</taxon>
        <taxon>Magnoliopsida</taxon>
        <taxon>eudicotyledons</taxon>
        <taxon>Gunneridae</taxon>
        <taxon>Pentapetalae</taxon>
        <taxon>asterids</taxon>
        <taxon>campanulids</taxon>
        <taxon>Asterales</taxon>
        <taxon>Asteraceae</taxon>
        <taxon>Asteroideae</taxon>
        <taxon>Heliantheae alliance</taxon>
        <taxon>Eupatorieae</taxon>
        <taxon>Mikania</taxon>
    </lineage>
</organism>
<dbReference type="EMBL" id="SZYD01000015">
    <property type="protein sequence ID" value="KAD3641711.1"/>
    <property type="molecule type" value="Genomic_DNA"/>
</dbReference>
<dbReference type="Proteomes" id="UP000326396">
    <property type="component" value="Linkage Group LG5"/>
</dbReference>
<gene>
    <name evidence="1" type="ORF">E3N88_30935</name>
</gene>
<dbReference type="AlphaFoldDB" id="A0A5N6MMZ7"/>
<reference evidence="1 2" key="1">
    <citation type="submission" date="2019-05" db="EMBL/GenBank/DDBJ databases">
        <title>Mikania micrantha, genome provides insights into the molecular mechanism of rapid growth.</title>
        <authorList>
            <person name="Liu B."/>
        </authorList>
    </citation>
    <scope>NUCLEOTIDE SEQUENCE [LARGE SCALE GENOMIC DNA]</scope>
    <source>
        <strain evidence="1">NLD-2019</strain>
        <tissue evidence="1">Leaf</tissue>
    </source>
</reference>
<accession>A0A5N6MMZ7</accession>
<keyword evidence="2" id="KW-1185">Reference proteome</keyword>
<sequence length="107" mass="11948">MEGSGVVPAEGSVESERRGFVAQVEGSTMTTIRFVPNQYGSSQIVLGFVKTSRFVRSLRVRVRLQIVRTSSRFGRGSVAPDEDPLYFHVEDVEGYAWAKESLKSVKY</sequence>
<evidence type="ECO:0000313" key="2">
    <source>
        <dbReference type="Proteomes" id="UP000326396"/>
    </source>
</evidence>
<protein>
    <submittedName>
        <fullName evidence="1">Uncharacterized protein</fullName>
    </submittedName>
</protein>
<name>A0A5N6MMZ7_9ASTR</name>
<evidence type="ECO:0000313" key="1">
    <source>
        <dbReference type="EMBL" id="KAD3641711.1"/>
    </source>
</evidence>
<proteinExistence type="predicted"/>